<dbReference type="PROSITE" id="PS51186">
    <property type="entry name" value="GNAT"/>
    <property type="match status" value="1"/>
</dbReference>
<sequence length="168" mass="20114">MNIEVVKVPLEEKQILNNLLKMYCYEWSQYNKFDVNDQGEYEFEYHLSDFWNKENHFPFFIKVNGILAGFVLIDDDFAVHLNYDYAISEFFIMHKYRRAGVGRYAAKFVFDMFRGKWEIGRHPHNIMSVGFWDSVVNEYTDGKYEIIKSCPDFVYHDGTYADIISFEN</sequence>
<organism evidence="2 3">
    <name type="scientific">Sedimentibacter acidaminivorans</name>
    <dbReference type="NCBI Taxonomy" id="913099"/>
    <lineage>
        <taxon>Bacteria</taxon>
        <taxon>Bacillati</taxon>
        <taxon>Bacillota</taxon>
        <taxon>Tissierellia</taxon>
        <taxon>Sedimentibacter</taxon>
    </lineage>
</organism>
<dbReference type="EMBL" id="JAGGKS010000010">
    <property type="protein sequence ID" value="MBP1927177.1"/>
    <property type="molecule type" value="Genomic_DNA"/>
</dbReference>
<gene>
    <name evidence="2" type="ORF">J2Z76_003050</name>
</gene>
<evidence type="ECO:0000259" key="1">
    <source>
        <dbReference type="PROSITE" id="PS51186"/>
    </source>
</evidence>
<evidence type="ECO:0000313" key="3">
    <source>
        <dbReference type="Proteomes" id="UP001519342"/>
    </source>
</evidence>
<name>A0ABS4GI08_9FIRM</name>
<comment type="caution">
    <text evidence="2">The sequence shown here is derived from an EMBL/GenBank/DDBJ whole genome shotgun (WGS) entry which is preliminary data.</text>
</comment>
<keyword evidence="3" id="KW-1185">Reference proteome</keyword>
<evidence type="ECO:0000313" key="2">
    <source>
        <dbReference type="EMBL" id="MBP1927177.1"/>
    </source>
</evidence>
<feature type="domain" description="N-acetyltransferase" evidence="1">
    <location>
        <begin position="6"/>
        <end position="167"/>
    </location>
</feature>
<reference evidence="2 3" key="1">
    <citation type="submission" date="2021-03" db="EMBL/GenBank/DDBJ databases">
        <title>Genomic Encyclopedia of Type Strains, Phase IV (KMG-IV): sequencing the most valuable type-strain genomes for metagenomic binning, comparative biology and taxonomic classification.</title>
        <authorList>
            <person name="Goeker M."/>
        </authorList>
    </citation>
    <scope>NUCLEOTIDE SEQUENCE [LARGE SCALE GENOMIC DNA]</scope>
    <source>
        <strain evidence="2 3">DSM 24004</strain>
    </source>
</reference>
<accession>A0ABS4GI08</accession>
<dbReference type="SUPFAM" id="SSF55729">
    <property type="entry name" value="Acyl-CoA N-acyltransferases (Nat)"/>
    <property type="match status" value="1"/>
</dbReference>
<dbReference type="Gene3D" id="3.40.630.30">
    <property type="match status" value="1"/>
</dbReference>
<proteinExistence type="predicted"/>
<protein>
    <submittedName>
        <fullName evidence="2">Acetyltransferase</fullName>
    </submittedName>
</protein>
<dbReference type="Pfam" id="PF00583">
    <property type="entry name" value="Acetyltransf_1"/>
    <property type="match status" value="1"/>
</dbReference>
<dbReference type="Proteomes" id="UP001519342">
    <property type="component" value="Unassembled WGS sequence"/>
</dbReference>
<dbReference type="InterPro" id="IPR016181">
    <property type="entry name" value="Acyl_CoA_acyltransferase"/>
</dbReference>
<dbReference type="RefSeq" id="WP_209512890.1">
    <property type="nucleotide sequence ID" value="NZ_JAGGKS010000010.1"/>
</dbReference>
<dbReference type="InterPro" id="IPR000182">
    <property type="entry name" value="GNAT_dom"/>
</dbReference>